<dbReference type="Proteomes" id="UP001239111">
    <property type="component" value="Chromosome 3"/>
</dbReference>
<dbReference type="EMBL" id="CM056743">
    <property type="protein sequence ID" value="KAJ8673286.1"/>
    <property type="molecule type" value="Genomic_DNA"/>
</dbReference>
<organism evidence="1 2">
    <name type="scientific">Eretmocerus hayati</name>
    <dbReference type="NCBI Taxonomy" id="131215"/>
    <lineage>
        <taxon>Eukaryota</taxon>
        <taxon>Metazoa</taxon>
        <taxon>Ecdysozoa</taxon>
        <taxon>Arthropoda</taxon>
        <taxon>Hexapoda</taxon>
        <taxon>Insecta</taxon>
        <taxon>Pterygota</taxon>
        <taxon>Neoptera</taxon>
        <taxon>Endopterygota</taxon>
        <taxon>Hymenoptera</taxon>
        <taxon>Apocrita</taxon>
        <taxon>Proctotrupomorpha</taxon>
        <taxon>Chalcidoidea</taxon>
        <taxon>Aphelinidae</taxon>
        <taxon>Aphelininae</taxon>
        <taxon>Eretmocerus</taxon>
    </lineage>
</organism>
<protein>
    <submittedName>
        <fullName evidence="1">Uncharacterized protein</fullName>
    </submittedName>
</protein>
<reference evidence="1" key="1">
    <citation type="submission" date="2023-04" db="EMBL/GenBank/DDBJ databases">
        <title>A chromosome-level genome assembly of the parasitoid wasp Eretmocerus hayati.</title>
        <authorList>
            <person name="Zhong Y."/>
            <person name="Liu S."/>
            <person name="Liu Y."/>
        </authorList>
    </citation>
    <scope>NUCLEOTIDE SEQUENCE</scope>
    <source>
        <strain evidence="1">ZJU_SS_LIU_2023</strain>
    </source>
</reference>
<accession>A0ACC2NRQ1</accession>
<evidence type="ECO:0000313" key="1">
    <source>
        <dbReference type="EMBL" id="KAJ8673286.1"/>
    </source>
</evidence>
<proteinExistence type="predicted"/>
<gene>
    <name evidence="1" type="ORF">QAD02_004548</name>
</gene>
<evidence type="ECO:0000313" key="2">
    <source>
        <dbReference type="Proteomes" id="UP001239111"/>
    </source>
</evidence>
<comment type="caution">
    <text evidence="1">The sequence shown here is derived from an EMBL/GenBank/DDBJ whole genome shotgun (WGS) entry which is preliminary data.</text>
</comment>
<keyword evidence="2" id="KW-1185">Reference proteome</keyword>
<name>A0ACC2NRQ1_9HYME</name>
<sequence length="686" mass="79407">MMLCNFFLILLLKLANFYREISCSHHGMSLVIEKLKNDTSMVPRVNLIVKSDDQGSPNLSALSRCIADELSTTITTYPSYQDPTDQCESNTKIAEMTSKKYDLKIGIVDLQSRANTTYDLMSMLDFIVHQDPLMRVRCMIILVNGANLTYESFFEYSWTRAYLDLSLVEFIRIHEGKKLYSSQITELNHNIYIHVFNPFYKKYSKSIFNPDTQIFPDKVKNLNGYPLRTLGPMNTNESLKISSDYLTDVLSENLNFKPTPYYQSVKIINDINQSNETNLSTDEAMQHGLIDYDTVTEALIIYERDNECSKPSDILHMLKLDTSVGVYVVARQYITPRAEISFSFVTGVGIFFTIVSTFLVFSRLLKFNVRKWTVNRIISTIVGLSNEYRGPKRLSEMVFKMSVYTVSGIVAFYLNDVVINILLGRERTSGLRSFQDLSKANMKISMSTQTKSTLDLFSAENTAIGIILNEAEVYDQNDHSNISSMNDTDDFQHVQLYIAFRDERRRSMDMFYLFESFDNDDRRTTIIVDRISESRTSLILKPTAFFLHSFSKIITKLRESGIIDYWKKWDELRIWGLSTENYVIAEYKNSESMSYKRDQFEIPLHFRLVLILSIGYSIASIILVCEILWKRFEPNVQKSHPLLFKIFFGVDCLKHTMNNDKSLYFNALTVCKNKKKSHLFSTNKNV</sequence>